<organism evidence="1">
    <name type="scientific">Ignavibacterium album</name>
    <dbReference type="NCBI Taxonomy" id="591197"/>
    <lineage>
        <taxon>Bacteria</taxon>
        <taxon>Pseudomonadati</taxon>
        <taxon>Ignavibacteriota</taxon>
        <taxon>Ignavibacteria</taxon>
        <taxon>Ignavibacteriales</taxon>
        <taxon>Ignavibacteriaceae</taxon>
        <taxon>Ignavibacterium</taxon>
    </lineage>
</organism>
<reference evidence="1" key="1">
    <citation type="journal article" date="2020" name="mSystems">
        <title>Genome- and Community-Level Interaction Insights into Carbon Utilization and Element Cycling Functions of Hydrothermarchaeota in Hydrothermal Sediment.</title>
        <authorList>
            <person name="Zhou Z."/>
            <person name="Liu Y."/>
            <person name="Xu W."/>
            <person name="Pan J."/>
            <person name="Luo Z.H."/>
            <person name="Li M."/>
        </authorList>
    </citation>
    <scope>NUCLEOTIDE SEQUENCE [LARGE SCALE GENOMIC DNA]</scope>
    <source>
        <strain evidence="1">SpSt-479</strain>
    </source>
</reference>
<sequence length="235" mass="27294">MKIFLIIFTPYANKLDNLNMYNLVIFPVIFFFLNTSPALRVSDSVFLNDGKAIYFIKQRWHTAIVFNTVDIDSNYLPIIKSFRNFKMIDIGWGDEEFYQYPDFDWELAFKALFYPTSSTLRVEGISISRDLYFDLSEIVVKLIVNDEQFKKILIFIDDTFYRDENGEKILSTKAGGQIIFYAANGKYHLFNTCNTWLARCLKNAGLQIKTDIILTEQLFNELAKIGKVIKAGKSN</sequence>
<gene>
    <name evidence="1" type="ORF">ENS31_02135</name>
</gene>
<comment type="caution">
    <text evidence="1">The sequence shown here is derived from an EMBL/GenBank/DDBJ whole genome shotgun (WGS) entry which is preliminary data.</text>
</comment>
<protein>
    <submittedName>
        <fullName evidence="1">DUF2459 domain-containing protein</fullName>
    </submittedName>
</protein>
<accession>A0A7V2ZHZ9</accession>
<dbReference type="Pfam" id="PF09601">
    <property type="entry name" value="DUF2459"/>
    <property type="match status" value="1"/>
</dbReference>
<dbReference type="InterPro" id="IPR011727">
    <property type="entry name" value="CHP02117"/>
</dbReference>
<dbReference type="EMBL" id="DSUJ01000008">
    <property type="protein sequence ID" value="HFI90311.1"/>
    <property type="molecule type" value="Genomic_DNA"/>
</dbReference>
<dbReference type="AlphaFoldDB" id="A0A7V2ZHZ9"/>
<name>A0A7V2ZHZ9_9BACT</name>
<proteinExistence type="predicted"/>
<evidence type="ECO:0000313" key="1">
    <source>
        <dbReference type="EMBL" id="HFI90311.1"/>
    </source>
</evidence>